<dbReference type="NCBIfam" id="TIGR00863">
    <property type="entry name" value="P2X"/>
    <property type="match status" value="1"/>
</dbReference>
<organism evidence="13 14">
    <name type="scientific">Galendromus occidentalis</name>
    <name type="common">western predatory mite</name>
    <dbReference type="NCBI Taxonomy" id="34638"/>
    <lineage>
        <taxon>Eukaryota</taxon>
        <taxon>Metazoa</taxon>
        <taxon>Ecdysozoa</taxon>
        <taxon>Arthropoda</taxon>
        <taxon>Chelicerata</taxon>
        <taxon>Arachnida</taxon>
        <taxon>Acari</taxon>
        <taxon>Parasitiformes</taxon>
        <taxon>Mesostigmata</taxon>
        <taxon>Gamasina</taxon>
        <taxon>Phytoseioidea</taxon>
        <taxon>Phytoseiidae</taxon>
        <taxon>Typhlodrominae</taxon>
        <taxon>Galendromus</taxon>
    </lineage>
</organism>
<keyword evidence="3" id="KW-0813">Transport</keyword>
<feature type="binding site" evidence="10">
    <location>
        <begin position="73"/>
        <end position="75"/>
    </location>
    <ligand>
        <name>ATP</name>
        <dbReference type="ChEBI" id="CHEBI:30616"/>
        <note>ligand shared between two neighboring subunits of the homotrimer</note>
    </ligand>
</feature>
<gene>
    <name evidence="14" type="primary">LOC100907811</name>
</gene>
<evidence type="ECO:0000256" key="10">
    <source>
        <dbReference type="PIRSR" id="PIRSR005713-1"/>
    </source>
</evidence>
<dbReference type="Gene3D" id="1.10.287.940">
    <property type="entry name" value="atp-gated p2x4 ion channel"/>
    <property type="match status" value="1"/>
</dbReference>
<keyword evidence="10" id="KW-0547">Nucleotide-binding</keyword>
<evidence type="ECO:0000256" key="3">
    <source>
        <dbReference type="ARBA" id="ARBA00022448"/>
    </source>
</evidence>
<comment type="similarity">
    <text evidence="2">Belongs to the P2X receptor family.</text>
</comment>
<evidence type="ECO:0000256" key="7">
    <source>
        <dbReference type="ARBA" id="ARBA00023136"/>
    </source>
</evidence>
<dbReference type="PRINTS" id="PR01307">
    <property type="entry name" value="P2XRECEPTOR"/>
</dbReference>
<keyword evidence="7 12" id="KW-0472">Membrane</keyword>
<dbReference type="InterPro" id="IPR001429">
    <property type="entry name" value="P2X_purnocptor"/>
</dbReference>
<dbReference type="GeneID" id="100907811"/>
<sequence length="412" mass="46658">MDDAAPPRSMTAHVLDFLFEYQTLKIVNIGNKKIGLLNRCIQGIIVAYIIGYVIVYSKGYQHFSPYNSATTSKVKGVISTKNLTDDDFVENFRNKDDYRRIWDVSEIVIPPSEADAFFLTTNLIMTRQGRDVCFEDPSTPNVQCRGPSDCQKGRVDLLGNGVQTGKCVNTTEPFKLESVCEIDGWCPPEYDRGPLKDNKPLFAKVEDFTVLLKNYVEFSLFNLTRRNIRDSDTSKYLTSCNYDPVKDPACPVFRIGDILKFCGIDMSQIGSKGGVIRITINWDCNLDFSLDYCTPTYHFMRIDDPFAKVAKGWNFRYATAQGDNNRTQFKAYGITFRISTLARGGKFYMVNLAVNIGSGLGLLALATFVCDLVVLNCMKKKELYKRNKFRFVDPLEDPEALDDSSLDYGRIQ</sequence>
<feature type="disulfide bond" evidence="11">
    <location>
        <begin position="284"/>
        <end position="293"/>
    </location>
</feature>
<dbReference type="GO" id="GO:0001614">
    <property type="term" value="F:purinergic nucleotide receptor activity"/>
    <property type="evidence" value="ECO:0007669"/>
    <property type="project" value="InterPro"/>
</dbReference>
<dbReference type="InterPro" id="IPR059116">
    <property type="entry name" value="P2X_receptor"/>
</dbReference>
<dbReference type="PANTHER" id="PTHR10125">
    <property type="entry name" value="P2X PURINOCEPTOR"/>
    <property type="match status" value="1"/>
</dbReference>
<keyword evidence="10" id="KW-0067">ATP-binding</keyword>
<evidence type="ECO:0000256" key="4">
    <source>
        <dbReference type="ARBA" id="ARBA00022692"/>
    </source>
</evidence>
<keyword evidence="6" id="KW-0406">Ion transport</keyword>
<keyword evidence="4 12" id="KW-0812">Transmembrane</keyword>
<feature type="binding site" evidence="10">
    <location>
        <begin position="314"/>
        <end position="316"/>
    </location>
    <ligand>
        <name>ATP</name>
        <dbReference type="ChEBI" id="CHEBI:30616"/>
        <note>ligand shared between two neighboring subunits of the homotrimer</note>
    </ligand>
</feature>
<feature type="disulfide bond" evidence="11">
    <location>
        <begin position="144"/>
        <end position="167"/>
    </location>
</feature>
<dbReference type="Gene3D" id="2.60.490.10">
    <property type="entry name" value="atp-gated p2x4 ion channel domain"/>
    <property type="match status" value="1"/>
</dbReference>
<feature type="binding site" evidence="10">
    <location>
        <position position="330"/>
    </location>
    <ligand>
        <name>ATP</name>
        <dbReference type="ChEBI" id="CHEBI:30616"/>
        <note>ligand shared between two neighboring subunits of the homotrimer</note>
    </ligand>
</feature>
<name>A0AAJ6QV22_9ACAR</name>
<dbReference type="GO" id="GO:0012505">
    <property type="term" value="C:endomembrane system"/>
    <property type="evidence" value="ECO:0007669"/>
    <property type="project" value="UniProtKB-SubCell"/>
</dbReference>
<keyword evidence="13" id="KW-1185">Reference proteome</keyword>
<feature type="binding site" evidence="10">
    <location>
        <position position="209"/>
    </location>
    <ligand>
        <name>ATP</name>
        <dbReference type="ChEBI" id="CHEBI:30616"/>
        <note>ligand shared between two neighboring subunits of the homotrimer</note>
    </ligand>
</feature>
<evidence type="ECO:0000256" key="6">
    <source>
        <dbReference type="ARBA" id="ARBA00023065"/>
    </source>
</evidence>
<dbReference type="GO" id="GO:0098794">
    <property type="term" value="C:postsynapse"/>
    <property type="evidence" value="ECO:0007669"/>
    <property type="project" value="GOC"/>
</dbReference>
<evidence type="ECO:0000313" key="14">
    <source>
        <dbReference type="RefSeq" id="XP_003744945.1"/>
    </source>
</evidence>
<dbReference type="RefSeq" id="XP_003744945.1">
    <property type="nucleotide sequence ID" value="XM_003744897.2"/>
</dbReference>
<evidence type="ECO:0000256" key="9">
    <source>
        <dbReference type="ARBA" id="ARBA00023303"/>
    </source>
</evidence>
<dbReference type="Pfam" id="PF00864">
    <property type="entry name" value="P2X_receptor"/>
    <property type="match status" value="1"/>
</dbReference>
<dbReference type="PANTHER" id="PTHR10125:SF31">
    <property type="entry name" value="P2X RECEPTOR E"/>
    <property type="match status" value="1"/>
</dbReference>
<feature type="transmembrane region" description="Helical" evidence="12">
    <location>
        <begin position="356"/>
        <end position="378"/>
    </location>
</feature>
<reference evidence="14" key="1">
    <citation type="submission" date="2025-08" db="UniProtKB">
        <authorList>
            <consortium name="RefSeq"/>
        </authorList>
    </citation>
    <scope>IDENTIFICATION</scope>
</reference>
<feature type="disulfide bond" evidence="11">
    <location>
        <begin position="150"/>
        <end position="180"/>
    </location>
</feature>
<evidence type="ECO:0000256" key="11">
    <source>
        <dbReference type="PIRSR" id="PIRSR005713-2"/>
    </source>
</evidence>
<dbReference type="GO" id="GO:0033198">
    <property type="term" value="P:response to ATP"/>
    <property type="evidence" value="ECO:0007669"/>
    <property type="project" value="InterPro"/>
</dbReference>
<dbReference type="KEGG" id="goe:100907811"/>
<dbReference type="PIRSF" id="PIRSF005713">
    <property type="entry name" value="P2X_purinoceptor"/>
    <property type="match status" value="1"/>
</dbReference>
<keyword evidence="11" id="KW-1015">Disulfide bond</keyword>
<evidence type="ECO:0000256" key="2">
    <source>
        <dbReference type="ARBA" id="ARBA00009848"/>
    </source>
</evidence>
<dbReference type="InterPro" id="IPR027309">
    <property type="entry name" value="P2X_extracellular_dom_sf"/>
</dbReference>
<evidence type="ECO:0000256" key="8">
    <source>
        <dbReference type="ARBA" id="ARBA00023286"/>
    </source>
</evidence>
<keyword evidence="8" id="KW-1071">Ligand-gated ion channel</keyword>
<evidence type="ECO:0000256" key="12">
    <source>
        <dbReference type="SAM" id="Phobius"/>
    </source>
</evidence>
<protein>
    <submittedName>
        <fullName evidence="14">P2X purinoceptor 4</fullName>
    </submittedName>
</protein>
<dbReference type="GO" id="GO:0070588">
    <property type="term" value="P:calcium ion transmembrane transport"/>
    <property type="evidence" value="ECO:0007669"/>
    <property type="project" value="TreeGrafter"/>
</dbReference>
<dbReference type="GO" id="GO:0005524">
    <property type="term" value="F:ATP binding"/>
    <property type="evidence" value="ECO:0007669"/>
    <property type="project" value="UniProtKB-KW"/>
</dbReference>
<evidence type="ECO:0000313" key="13">
    <source>
        <dbReference type="Proteomes" id="UP000694867"/>
    </source>
</evidence>
<feature type="disulfide bond" evidence="11">
    <location>
        <begin position="240"/>
        <end position="250"/>
    </location>
</feature>
<dbReference type="GO" id="GO:0004931">
    <property type="term" value="F:extracellularly ATP-gated monoatomic cation channel activity"/>
    <property type="evidence" value="ECO:0007669"/>
    <property type="project" value="InterPro"/>
</dbReference>
<dbReference type="Proteomes" id="UP000694867">
    <property type="component" value="Unplaced"/>
</dbReference>
<proteinExistence type="inferred from homology"/>
<evidence type="ECO:0000256" key="1">
    <source>
        <dbReference type="ARBA" id="ARBA00004308"/>
    </source>
</evidence>
<dbReference type="GO" id="GO:0005886">
    <property type="term" value="C:plasma membrane"/>
    <property type="evidence" value="ECO:0007669"/>
    <property type="project" value="InterPro"/>
</dbReference>
<keyword evidence="5 12" id="KW-1133">Transmembrane helix</keyword>
<feature type="disulfide bond" evidence="11">
    <location>
        <begin position="133"/>
        <end position="186"/>
    </location>
</feature>
<comment type="subcellular location">
    <subcellularLocation>
        <location evidence="1">Endomembrane system</location>
    </subcellularLocation>
</comment>
<keyword evidence="9" id="KW-0407">Ion channel</keyword>
<dbReference type="AlphaFoldDB" id="A0AAJ6QV22"/>
<accession>A0AAJ6QV22</accession>
<evidence type="ECO:0000256" key="5">
    <source>
        <dbReference type="ARBA" id="ARBA00022989"/>
    </source>
</evidence>